<accession>E6U4R2</accession>
<keyword evidence="3 7" id="KW-0694">RNA-binding</keyword>
<dbReference type="PROSITE" id="PS00651">
    <property type="entry name" value="RIBOSOMAL_L9"/>
    <property type="match status" value="1"/>
</dbReference>
<keyword evidence="2 7" id="KW-0699">rRNA-binding</keyword>
<dbReference type="EMBL" id="CP002400">
    <property type="protein sequence ID" value="ADU27797.1"/>
    <property type="molecule type" value="Genomic_DNA"/>
</dbReference>
<dbReference type="InterPro" id="IPR020069">
    <property type="entry name" value="Ribosomal_bL9_C"/>
</dbReference>
<dbReference type="InterPro" id="IPR009027">
    <property type="entry name" value="Ribosomal_bL9/RNase_H1_N"/>
</dbReference>
<evidence type="ECO:0000256" key="5">
    <source>
        <dbReference type="ARBA" id="ARBA00023274"/>
    </source>
</evidence>
<dbReference type="Pfam" id="PF03948">
    <property type="entry name" value="Ribosomal_L9_C"/>
    <property type="match status" value="1"/>
</dbReference>
<dbReference type="SUPFAM" id="SSF55658">
    <property type="entry name" value="L9 N-domain-like"/>
    <property type="match status" value="1"/>
</dbReference>
<gene>
    <name evidence="7" type="primary">rplI</name>
    <name evidence="9" type="ordered locus">Ethha_2284</name>
</gene>
<dbReference type="HOGENOM" id="CLU_078938_3_0_9"/>
<comment type="similarity">
    <text evidence="1 7">Belongs to the bacterial ribosomal protein bL9 family.</text>
</comment>
<feature type="domain" description="Ribosomal protein L9" evidence="8">
    <location>
        <begin position="13"/>
        <end position="40"/>
    </location>
</feature>
<proteinExistence type="inferred from homology"/>
<dbReference type="PANTHER" id="PTHR21368">
    <property type="entry name" value="50S RIBOSOMAL PROTEIN L9"/>
    <property type="match status" value="1"/>
</dbReference>
<dbReference type="RefSeq" id="WP_013486145.1">
    <property type="nucleotide sequence ID" value="NC_014828.1"/>
</dbReference>
<dbReference type="Pfam" id="PF01281">
    <property type="entry name" value="Ribosomal_L9_N"/>
    <property type="match status" value="1"/>
</dbReference>
<evidence type="ECO:0000256" key="6">
    <source>
        <dbReference type="ARBA" id="ARBA00035292"/>
    </source>
</evidence>
<protein>
    <recommendedName>
        <fullName evidence="6 7">Large ribosomal subunit protein bL9</fullName>
    </recommendedName>
</protein>
<evidence type="ECO:0000259" key="8">
    <source>
        <dbReference type="PROSITE" id="PS00651"/>
    </source>
</evidence>
<dbReference type="InterPro" id="IPR000244">
    <property type="entry name" value="Ribosomal_bL9"/>
</dbReference>
<comment type="function">
    <text evidence="7">Binds to the 23S rRNA.</text>
</comment>
<dbReference type="GO" id="GO:0006412">
    <property type="term" value="P:translation"/>
    <property type="evidence" value="ECO:0007669"/>
    <property type="project" value="UniProtKB-UniRule"/>
</dbReference>
<dbReference type="GO" id="GO:1990904">
    <property type="term" value="C:ribonucleoprotein complex"/>
    <property type="evidence" value="ECO:0007669"/>
    <property type="project" value="UniProtKB-KW"/>
</dbReference>
<dbReference type="GO" id="GO:0005840">
    <property type="term" value="C:ribosome"/>
    <property type="evidence" value="ECO:0007669"/>
    <property type="project" value="UniProtKB-KW"/>
</dbReference>
<evidence type="ECO:0000313" key="9">
    <source>
        <dbReference type="EMBL" id="ADU27797.1"/>
    </source>
</evidence>
<dbReference type="InterPro" id="IPR020070">
    <property type="entry name" value="Ribosomal_bL9_N"/>
</dbReference>
<dbReference type="eggNOG" id="COG0359">
    <property type="taxonomic scope" value="Bacteria"/>
</dbReference>
<dbReference type="GO" id="GO:0019843">
    <property type="term" value="F:rRNA binding"/>
    <property type="evidence" value="ECO:0007669"/>
    <property type="project" value="UniProtKB-UniRule"/>
</dbReference>
<evidence type="ECO:0000256" key="2">
    <source>
        <dbReference type="ARBA" id="ARBA00022730"/>
    </source>
</evidence>
<organism evidence="9 10">
    <name type="scientific">Ethanoligenens harbinense (strain DSM 18485 / JCM 12961 / CGMCC 1.5033 / YUAN-3)</name>
    <dbReference type="NCBI Taxonomy" id="663278"/>
    <lineage>
        <taxon>Bacteria</taxon>
        <taxon>Bacillati</taxon>
        <taxon>Bacillota</taxon>
        <taxon>Clostridia</taxon>
        <taxon>Eubacteriales</taxon>
        <taxon>Oscillospiraceae</taxon>
        <taxon>Ethanoligenens</taxon>
    </lineage>
</organism>
<dbReference type="Gene3D" id="3.10.430.100">
    <property type="entry name" value="Ribosomal protein L9, C-terminal domain"/>
    <property type="match status" value="1"/>
</dbReference>
<dbReference type="KEGG" id="eha:Ethha_2284"/>
<dbReference type="HAMAP" id="MF_00503">
    <property type="entry name" value="Ribosomal_bL9"/>
    <property type="match status" value="1"/>
</dbReference>
<dbReference type="NCBIfam" id="TIGR00158">
    <property type="entry name" value="L9"/>
    <property type="match status" value="1"/>
</dbReference>
<dbReference type="Proteomes" id="UP000001551">
    <property type="component" value="Chromosome"/>
</dbReference>
<reference evidence="9 10" key="1">
    <citation type="submission" date="2010-12" db="EMBL/GenBank/DDBJ databases">
        <title>Complete sequence of Ethanoligenens harbinense YUAN-3.</title>
        <authorList>
            <person name="Lucas S."/>
            <person name="Copeland A."/>
            <person name="Lapidus A."/>
            <person name="Cheng J.-F."/>
            <person name="Bruce D."/>
            <person name="Goodwin L."/>
            <person name="Pitluck S."/>
            <person name="Chertkov O."/>
            <person name="Misra M."/>
            <person name="Detter J.C."/>
            <person name="Han C."/>
            <person name="Tapia R."/>
            <person name="Land M."/>
            <person name="Hauser L."/>
            <person name="Jeffries C."/>
            <person name="Kyrpides N."/>
            <person name="Ivanova N."/>
            <person name="Mikhailova N."/>
            <person name="Wang A."/>
            <person name="Mouttaki H."/>
            <person name="He Z."/>
            <person name="Zhou J."/>
            <person name="Hemme C.L."/>
            <person name="Woyke T."/>
        </authorList>
    </citation>
    <scope>NUCLEOTIDE SEQUENCE [LARGE SCALE GENOMIC DNA]</scope>
    <source>
        <strain evidence="10">DSM 18485 / JCM 12961 / CGMCC 1.5033 / YUAN-3</strain>
    </source>
</reference>
<keyword evidence="5 7" id="KW-0687">Ribonucleoprotein</keyword>
<keyword evidence="10" id="KW-1185">Reference proteome</keyword>
<keyword evidence="4 7" id="KW-0689">Ribosomal protein</keyword>
<dbReference type="AlphaFoldDB" id="E6U4R2"/>
<dbReference type="GO" id="GO:0003735">
    <property type="term" value="F:structural constituent of ribosome"/>
    <property type="evidence" value="ECO:0007669"/>
    <property type="project" value="InterPro"/>
</dbReference>
<dbReference type="SUPFAM" id="SSF55653">
    <property type="entry name" value="Ribosomal protein L9 C-domain"/>
    <property type="match status" value="1"/>
</dbReference>
<dbReference type="InterPro" id="IPR036791">
    <property type="entry name" value="Ribosomal_bL9_C_sf"/>
</dbReference>
<dbReference type="InterPro" id="IPR036935">
    <property type="entry name" value="Ribosomal_bL9_N_sf"/>
</dbReference>
<evidence type="ECO:0000256" key="4">
    <source>
        <dbReference type="ARBA" id="ARBA00022980"/>
    </source>
</evidence>
<dbReference type="STRING" id="663278.Ethha_2284"/>
<sequence>MKVILKADVKGSGKAGQMVDVSDGYARNFLLPRGLAAEASAQAINDLKGREAAKEHKAAVEKAEAEAAAQKLDGVVVRLTAKAGENGRLFGAVTAKEIAAAVKTQFSVGVDKRKIVLEGEIKSYGTYPFEIRLHPGISAKLSVQVGEPG</sequence>
<evidence type="ECO:0000256" key="3">
    <source>
        <dbReference type="ARBA" id="ARBA00022884"/>
    </source>
</evidence>
<name>E6U4R2_ETHHY</name>
<dbReference type="Gene3D" id="3.40.5.10">
    <property type="entry name" value="Ribosomal protein L9, N-terminal domain"/>
    <property type="match status" value="1"/>
</dbReference>
<evidence type="ECO:0000256" key="7">
    <source>
        <dbReference type="HAMAP-Rule" id="MF_00503"/>
    </source>
</evidence>
<dbReference type="InterPro" id="IPR020594">
    <property type="entry name" value="Ribosomal_bL9_bac/chp"/>
</dbReference>
<evidence type="ECO:0000256" key="1">
    <source>
        <dbReference type="ARBA" id="ARBA00010605"/>
    </source>
</evidence>
<evidence type="ECO:0000313" key="10">
    <source>
        <dbReference type="Proteomes" id="UP000001551"/>
    </source>
</evidence>